<dbReference type="KEGG" id="dac:Daci_1090"/>
<reference evidence="3" key="2">
    <citation type="submission" date="2007-11" db="EMBL/GenBank/DDBJ databases">
        <title>Complete sequence of Delftia acidovorans DSM 14801 / SPH-1.</title>
        <authorList>
            <person name="Copeland A."/>
            <person name="Lucas S."/>
            <person name="Lapidus A."/>
            <person name="Barry K."/>
            <person name="Glavina del Rio T."/>
            <person name="Dalin E."/>
            <person name="Tice H."/>
            <person name="Pitluck S."/>
            <person name="Lowry S."/>
            <person name="Clum A."/>
            <person name="Schmutz J."/>
            <person name="Larimer F."/>
            <person name="Land M."/>
            <person name="Hauser L."/>
            <person name="Kyrpides N."/>
            <person name="Kim E."/>
            <person name="Schleheck D."/>
            <person name="Richardson P."/>
        </authorList>
    </citation>
    <scope>NUCLEOTIDE SEQUENCE [LARGE SCALE GENOMIC DNA]</scope>
    <source>
        <strain evidence="3">DSM 14801 / SPH-1</strain>
    </source>
</reference>
<name>A9BSC1_DELAS</name>
<gene>
    <name evidence="2" type="ordered locus">Daci_1090</name>
</gene>
<keyword evidence="3" id="KW-1185">Reference proteome</keyword>
<dbReference type="RefSeq" id="WP_012203021.1">
    <property type="nucleotide sequence ID" value="NC_010002.1"/>
</dbReference>
<dbReference type="AlphaFoldDB" id="A9BSC1"/>
<proteinExistence type="predicted"/>
<dbReference type="EMBL" id="CP000884">
    <property type="protein sequence ID" value="ABX33735.1"/>
    <property type="molecule type" value="Genomic_DNA"/>
</dbReference>
<reference evidence="2 3" key="1">
    <citation type="journal article" date="2004" name="Appl. Environ. Microbiol.">
        <title>Mineralization of individual congeners of linear alkylbenzenesulfonate by defined pairs of heterotrophic bacteria.</title>
        <authorList>
            <person name="Schleheck D."/>
            <person name="Knepper T.P."/>
            <person name="Fischer K."/>
            <person name="Cook A.M."/>
        </authorList>
    </citation>
    <scope>NUCLEOTIDE SEQUENCE [LARGE SCALE GENOMIC DNA]</scope>
    <source>
        <strain evidence="3">DSM 14801 / SPH-1</strain>
    </source>
</reference>
<evidence type="ECO:0000313" key="3">
    <source>
        <dbReference type="Proteomes" id="UP000000784"/>
    </source>
</evidence>
<organism evidence="2 3">
    <name type="scientific">Delftia acidovorans (strain DSM 14801 / SPH-1)</name>
    <dbReference type="NCBI Taxonomy" id="398578"/>
    <lineage>
        <taxon>Bacteria</taxon>
        <taxon>Pseudomonadati</taxon>
        <taxon>Pseudomonadota</taxon>
        <taxon>Betaproteobacteria</taxon>
        <taxon>Burkholderiales</taxon>
        <taxon>Comamonadaceae</taxon>
        <taxon>Delftia</taxon>
    </lineage>
</organism>
<accession>A9BSC1</accession>
<feature type="region of interest" description="Disordered" evidence="1">
    <location>
        <begin position="53"/>
        <end position="87"/>
    </location>
</feature>
<evidence type="ECO:0000256" key="1">
    <source>
        <dbReference type="SAM" id="MobiDB-lite"/>
    </source>
</evidence>
<dbReference type="Proteomes" id="UP000000784">
    <property type="component" value="Chromosome"/>
</dbReference>
<sequence>MPSSMTRPRLAALAVLVIALLFQWSWMAAAALCRHDGHETRHFGHHVHGVSLHGMGAERHANADPGAGAEPGQPAKKSDQGQPSSLSVDCSMCHAWVAVATHYAKAAPVAPPPMPFAEPLRRHASAVLLRPDRPRWQG</sequence>
<dbReference type="STRING" id="398578.Daci_1090"/>
<protein>
    <recommendedName>
        <fullName evidence="4">DUF2946 domain-containing protein</fullName>
    </recommendedName>
</protein>
<dbReference type="HOGENOM" id="CLU_1913631_0_0_4"/>
<dbReference type="GeneID" id="24113536"/>
<evidence type="ECO:0000313" key="2">
    <source>
        <dbReference type="EMBL" id="ABX33735.1"/>
    </source>
</evidence>
<evidence type="ECO:0008006" key="4">
    <source>
        <dbReference type="Google" id="ProtNLM"/>
    </source>
</evidence>